<reference evidence="1" key="1">
    <citation type="journal article" date="2015" name="Nature">
        <title>Complex archaea that bridge the gap between prokaryotes and eukaryotes.</title>
        <authorList>
            <person name="Spang A."/>
            <person name="Saw J.H."/>
            <person name="Jorgensen S.L."/>
            <person name="Zaremba-Niedzwiedzka K."/>
            <person name="Martijn J."/>
            <person name="Lind A.E."/>
            <person name="van Eijk R."/>
            <person name="Schleper C."/>
            <person name="Guy L."/>
            <person name="Ettema T.J."/>
        </authorList>
    </citation>
    <scope>NUCLEOTIDE SEQUENCE</scope>
</reference>
<proteinExistence type="predicted"/>
<evidence type="ECO:0000313" key="1">
    <source>
        <dbReference type="EMBL" id="KKM11518.1"/>
    </source>
</evidence>
<gene>
    <name evidence="1" type="ORF">LCGC14_1720780</name>
</gene>
<sequence>MELILVEQPEFKPPAPTITGVFTLAEWHILYKAATQLAYKHAGFVLGTGTKSNIDAVLLPLCERLQTVCDVYKLDAYAKE</sequence>
<name>A0A0F9HCK6_9ZZZZ</name>
<organism evidence="1">
    <name type="scientific">marine sediment metagenome</name>
    <dbReference type="NCBI Taxonomy" id="412755"/>
    <lineage>
        <taxon>unclassified sequences</taxon>
        <taxon>metagenomes</taxon>
        <taxon>ecological metagenomes</taxon>
    </lineage>
</organism>
<accession>A0A0F9HCK6</accession>
<dbReference type="EMBL" id="LAZR01015484">
    <property type="protein sequence ID" value="KKM11518.1"/>
    <property type="molecule type" value="Genomic_DNA"/>
</dbReference>
<protein>
    <submittedName>
        <fullName evidence="1">Uncharacterized protein</fullName>
    </submittedName>
</protein>
<dbReference type="AlphaFoldDB" id="A0A0F9HCK6"/>
<comment type="caution">
    <text evidence="1">The sequence shown here is derived from an EMBL/GenBank/DDBJ whole genome shotgun (WGS) entry which is preliminary data.</text>
</comment>